<proteinExistence type="predicted"/>
<evidence type="ECO:0000313" key="2">
    <source>
        <dbReference type="Proteomes" id="UP001176883"/>
    </source>
</evidence>
<reference evidence="1" key="1">
    <citation type="submission" date="2023-07" db="EMBL/GenBank/DDBJ databases">
        <title>Two novel species in the genus Flavivirga.</title>
        <authorList>
            <person name="Kwon K."/>
        </authorList>
    </citation>
    <scope>NUCLEOTIDE SEQUENCE</scope>
    <source>
        <strain evidence="1">KCTC 52353</strain>
    </source>
</reference>
<accession>A0ABT8W552</accession>
<dbReference type="PROSITE" id="PS51257">
    <property type="entry name" value="PROKAR_LIPOPROTEIN"/>
    <property type="match status" value="1"/>
</dbReference>
<comment type="caution">
    <text evidence="1">The sequence shown here is derived from an EMBL/GenBank/DDBJ whole genome shotgun (WGS) entry which is preliminary data.</text>
</comment>
<dbReference type="RefSeq" id="WP_303275935.1">
    <property type="nucleotide sequence ID" value="NZ_JAUOEK010000016.1"/>
</dbReference>
<gene>
    <name evidence="1" type="ORF">Q4Q35_00385</name>
</gene>
<dbReference type="Proteomes" id="UP001176883">
    <property type="component" value="Unassembled WGS sequence"/>
</dbReference>
<name>A0ABT8W552_9FLAO</name>
<organism evidence="1 2">
    <name type="scientific">Flavivirga aquimarina</name>
    <dbReference type="NCBI Taxonomy" id="2027862"/>
    <lineage>
        <taxon>Bacteria</taxon>
        <taxon>Pseudomonadati</taxon>
        <taxon>Bacteroidota</taxon>
        <taxon>Flavobacteriia</taxon>
        <taxon>Flavobacteriales</taxon>
        <taxon>Flavobacteriaceae</taxon>
        <taxon>Flavivirga</taxon>
    </lineage>
</organism>
<evidence type="ECO:0008006" key="3">
    <source>
        <dbReference type="Google" id="ProtNLM"/>
    </source>
</evidence>
<sequence>MKKTITLALTIILLSCSNEHEEINDTISENIPEIQYFNSKTDFEKKIKSIEINNSEQLISNEYNILSEVLNKDNIIGIGDHLIKVDLDTESVYLLNKSFLDQYNDLANINLKNNNITQLSIYEDVLGFLDGSNTLLAKPACTSTPAPYDYDYQEASAYYRYIAVSASYSAYGIYFKLRYQCVLSDSGYSRFEEWDITYQTTNCVNYSSYGENEDGDGEHDGNIYATIYSSTVPLGSFHCFVSFSSSAGTASVTIES</sequence>
<dbReference type="EMBL" id="JAUOEK010000016">
    <property type="protein sequence ID" value="MDO5968251.1"/>
    <property type="molecule type" value="Genomic_DNA"/>
</dbReference>
<evidence type="ECO:0000313" key="1">
    <source>
        <dbReference type="EMBL" id="MDO5968251.1"/>
    </source>
</evidence>
<protein>
    <recommendedName>
        <fullName evidence="3">DUF5033 domain-containing protein</fullName>
    </recommendedName>
</protein>
<keyword evidence="2" id="KW-1185">Reference proteome</keyword>